<sequence length="173" mass="18898">MVCTILECMPANHIAVRTASVSPTPTHAIPWTIIRTITTTRPALQPPLHVSLLLPQLAFPPPPLGAVMTLNIAGPRMVHIPLISAPKPTTHPSLATAPTPDSVADPSRMLSTLKNATRRPPMKFILGLNARSRAAGESGDMDLFMRRIKERIAVYNAYEDCWHSGFRAPLLKM</sequence>
<accession>A0A1Y1VYE3</accession>
<dbReference type="Proteomes" id="UP000193922">
    <property type="component" value="Unassembled WGS sequence"/>
</dbReference>
<protein>
    <submittedName>
        <fullName evidence="1">Uncharacterized protein</fullName>
    </submittedName>
</protein>
<gene>
    <name evidence="1" type="ORF">DL89DRAFT_307519</name>
</gene>
<keyword evidence="2" id="KW-1185">Reference proteome</keyword>
<evidence type="ECO:0000313" key="2">
    <source>
        <dbReference type="Proteomes" id="UP000193922"/>
    </source>
</evidence>
<name>A0A1Y1VYE3_9FUNG</name>
<dbReference type="GeneID" id="63807565"/>
<dbReference type="RefSeq" id="XP_040740106.1">
    <property type="nucleotide sequence ID" value="XM_040890917.1"/>
</dbReference>
<organism evidence="1 2">
    <name type="scientific">Linderina pennispora</name>
    <dbReference type="NCBI Taxonomy" id="61395"/>
    <lineage>
        <taxon>Eukaryota</taxon>
        <taxon>Fungi</taxon>
        <taxon>Fungi incertae sedis</taxon>
        <taxon>Zoopagomycota</taxon>
        <taxon>Kickxellomycotina</taxon>
        <taxon>Kickxellomycetes</taxon>
        <taxon>Kickxellales</taxon>
        <taxon>Kickxellaceae</taxon>
        <taxon>Linderina</taxon>
    </lineage>
</organism>
<dbReference type="AlphaFoldDB" id="A0A1Y1VYE3"/>
<proteinExistence type="predicted"/>
<reference evidence="1 2" key="1">
    <citation type="submission" date="2016-07" db="EMBL/GenBank/DDBJ databases">
        <title>Pervasive Adenine N6-methylation of Active Genes in Fungi.</title>
        <authorList>
            <consortium name="DOE Joint Genome Institute"/>
            <person name="Mondo S.J."/>
            <person name="Dannebaum R.O."/>
            <person name="Kuo R.C."/>
            <person name="Labutti K."/>
            <person name="Haridas S."/>
            <person name="Kuo A."/>
            <person name="Salamov A."/>
            <person name="Ahrendt S.R."/>
            <person name="Lipzen A."/>
            <person name="Sullivan W."/>
            <person name="Andreopoulos W.B."/>
            <person name="Clum A."/>
            <person name="Lindquist E."/>
            <person name="Daum C."/>
            <person name="Ramamoorthy G.K."/>
            <person name="Gryganskyi A."/>
            <person name="Culley D."/>
            <person name="Magnuson J.K."/>
            <person name="James T.Y."/>
            <person name="O'Malley M.A."/>
            <person name="Stajich J.E."/>
            <person name="Spatafora J.W."/>
            <person name="Visel A."/>
            <person name="Grigoriev I.V."/>
        </authorList>
    </citation>
    <scope>NUCLEOTIDE SEQUENCE [LARGE SCALE GENOMIC DNA]</scope>
    <source>
        <strain evidence="1 2">ATCC 12442</strain>
    </source>
</reference>
<dbReference type="EMBL" id="MCFD01000018">
    <property type="protein sequence ID" value="ORX66055.1"/>
    <property type="molecule type" value="Genomic_DNA"/>
</dbReference>
<evidence type="ECO:0000313" key="1">
    <source>
        <dbReference type="EMBL" id="ORX66055.1"/>
    </source>
</evidence>
<comment type="caution">
    <text evidence="1">The sequence shown here is derived from an EMBL/GenBank/DDBJ whole genome shotgun (WGS) entry which is preliminary data.</text>
</comment>